<sequence>MMIVARASFEDGRTVWRFEVEAGDDSPSQPKLWIAGFLREIPGDIEALWLTLVLGPFAAERIVVPGAAPRRLCDRLETVFNIAVVTAGGLDSVKRDVDRRHRATLIRDPLDLAVAELLRERDHFAVEVSADSGLRASTMTTFGVACNAGVLRRSQRPLDRVGELGVLWLVAPMLALDRNTAFLCRDELGDIAPEVLRDLAGEVGISLRLPFAEANVALLPQVLLKLGLPPIVSFRGLWDRYRMYPELMSAIFSQMEPSLQNHIPDDPLVKLCQAMIQLTEFDRVSNVGQTVPIDTSLFALAD</sequence>
<organism evidence="1 2">
    <name type="scientific">Reyranella soli</name>
    <dbReference type="NCBI Taxonomy" id="1230389"/>
    <lineage>
        <taxon>Bacteria</taxon>
        <taxon>Pseudomonadati</taxon>
        <taxon>Pseudomonadota</taxon>
        <taxon>Alphaproteobacteria</taxon>
        <taxon>Hyphomicrobiales</taxon>
        <taxon>Reyranellaceae</taxon>
        <taxon>Reyranella</taxon>
    </lineage>
</organism>
<name>A0A512NR83_9HYPH</name>
<dbReference type="Proteomes" id="UP000321058">
    <property type="component" value="Unassembled WGS sequence"/>
</dbReference>
<dbReference type="EMBL" id="BKAJ01000223">
    <property type="protein sequence ID" value="GEP61432.1"/>
    <property type="molecule type" value="Genomic_DNA"/>
</dbReference>
<accession>A0A512NR83</accession>
<dbReference type="RefSeq" id="WP_147156729.1">
    <property type="nucleotide sequence ID" value="NZ_BKAJ01000223.1"/>
</dbReference>
<evidence type="ECO:0000313" key="2">
    <source>
        <dbReference type="Proteomes" id="UP000321058"/>
    </source>
</evidence>
<evidence type="ECO:0000313" key="1">
    <source>
        <dbReference type="EMBL" id="GEP61432.1"/>
    </source>
</evidence>
<proteinExistence type="predicted"/>
<dbReference type="AlphaFoldDB" id="A0A512NR83"/>
<comment type="caution">
    <text evidence="1">The sequence shown here is derived from an EMBL/GenBank/DDBJ whole genome shotgun (WGS) entry which is preliminary data.</text>
</comment>
<gene>
    <name evidence="1" type="ORF">RSO01_85980</name>
</gene>
<keyword evidence="2" id="KW-1185">Reference proteome</keyword>
<reference evidence="1 2" key="1">
    <citation type="submission" date="2019-07" db="EMBL/GenBank/DDBJ databases">
        <title>Whole genome shotgun sequence of Reyranella soli NBRC 108950.</title>
        <authorList>
            <person name="Hosoyama A."/>
            <person name="Uohara A."/>
            <person name="Ohji S."/>
            <person name="Ichikawa N."/>
        </authorList>
    </citation>
    <scope>NUCLEOTIDE SEQUENCE [LARGE SCALE GENOMIC DNA]</scope>
    <source>
        <strain evidence="1 2">NBRC 108950</strain>
    </source>
</reference>
<protein>
    <submittedName>
        <fullName evidence="1">Uncharacterized protein</fullName>
    </submittedName>
</protein>